<dbReference type="OrthoDB" id="863479at2"/>
<sequence>MMGKYTKKHGWTIVLTVVFTISSLLVRAQSSGSFGNTFVHTNEEMGIFVQHNFLNGGSGILPGIVGTERNNPKGFVSFNTGSSWVSASSAAYTDGYVMTRQTGAFTFPIGDNNKYRPAAVSASSAAAPASAAYFAIDGTLAVTSSLKGGNEPVLPTGGPFPTATKATNVGIVDNVEYWDIDGTTPAKITLTWDANTPISTMVGSNLNNLTIVGWDGTKWVAIPSTVDASSLNLSTSASVFNGSSSSLTVGSITTNATLVPSSFTVYTLAGACLTTSITPDLTSLSICSGDQAAITYTTIPAGAQVVWSRNPGTGSNLGNVIDFPTATGTTPVSYTYTASITPYVGCPTATTTTVVTVNPVPILTPSVCSQTICSGQTGAITFNSSVPATINWLRVEDNTTGTGNISQLFNTAGTYTYKIWGVSSSASCPSSTTITCTIVVNNCCDLVASASPVSATNCSPVNSGSMLITYTGTGSYQYSLNGAAAQPLGTSPFTVSGLAPGSYTLVVQQIGDPTCLQTIVATIGGPPALSASALSNSPQCTSGTLSLSALPGSSGTYTYAWTGPNGFVSSLQYPTLPLSTTAQSGIYQVVVTNAGSGCSATATTSVVVTVQPSLTVSGGTSQTICSGQSTTLSVGGAGGANVSWINSVGQSGTGSNIVFPGIGNLNGSPQTITYVITASAGACSDSKTVTLTINPAPVLKVVPQQLVVCALEQSSVTAMALPATATINWSRSPATPGPASGTGTGSVTVRETLPAGSYTYTFTASQGGCAGTPVTTQLTVNN</sequence>
<dbReference type="InterPro" id="IPR013783">
    <property type="entry name" value="Ig-like_fold"/>
</dbReference>
<proteinExistence type="predicted"/>
<dbReference type="HOGENOM" id="CLU_019826_0_0_10"/>
<evidence type="ECO:0000313" key="1">
    <source>
        <dbReference type="EMBL" id="AKD53812.1"/>
    </source>
</evidence>
<protein>
    <recommendedName>
        <fullName evidence="3">Ig-like domain-containing protein</fullName>
    </recommendedName>
</protein>
<dbReference type="Proteomes" id="UP000033054">
    <property type="component" value="Chromosome"/>
</dbReference>
<reference evidence="1 2" key="1">
    <citation type="journal article" date="2014" name="Curr. Microbiol.">
        <title>Spirosoma radiotolerans sp. nov., a gamma-radiation-resistant bacterium isolated from gamma ray-irradiated soil.</title>
        <authorList>
            <person name="Lee J.J."/>
            <person name="Srinivasan S."/>
            <person name="Lim S."/>
            <person name="Joe M."/>
            <person name="Im S."/>
            <person name="Bae S.I."/>
            <person name="Park K.R."/>
            <person name="Han J.H."/>
            <person name="Park S.H."/>
            <person name="Joo B.M."/>
            <person name="Park S.J."/>
            <person name="Kim M.K."/>
        </authorList>
    </citation>
    <scope>NUCLEOTIDE SEQUENCE [LARGE SCALE GENOMIC DNA]</scope>
    <source>
        <strain evidence="1 2">DG5A</strain>
    </source>
</reference>
<gene>
    <name evidence="1" type="ORF">SD10_01735</name>
</gene>
<accession>A0A0E3V523</accession>
<organism evidence="1 2">
    <name type="scientific">Spirosoma radiotolerans</name>
    <dbReference type="NCBI Taxonomy" id="1379870"/>
    <lineage>
        <taxon>Bacteria</taxon>
        <taxon>Pseudomonadati</taxon>
        <taxon>Bacteroidota</taxon>
        <taxon>Cytophagia</taxon>
        <taxon>Cytophagales</taxon>
        <taxon>Cytophagaceae</taxon>
        <taxon>Spirosoma</taxon>
    </lineage>
</organism>
<dbReference type="RefSeq" id="WP_046375404.1">
    <property type="nucleotide sequence ID" value="NZ_CP010429.1"/>
</dbReference>
<dbReference type="EMBL" id="CP010429">
    <property type="protein sequence ID" value="AKD53812.1"/>
    <property type="molecule type" value="Genomic_DNA"/>
</dbReference>
<dbReference type="Gene3D" id="2.60.40.10">
    <property type="entry name" value="Immunoglobulins"/>
    <property type="match status" value="1"/>
</dbReference>
<dbReference type="AlphaFoldDB" id="A0A0E3V523"/>
<dbReference type="STRING" id="1379870.SD10_01735"/>
<evidence type="ECO:0008006" key="3">
    <source>
        <dbReference type="Google" id="ProtNLM"/>
    </source>
</evidence>
<evidence type="ECO:0000313" key="2">
    <source>
        <dbReference type="Proteomes" id="UP000033054"/>
    </source>
</evidence>
<dbReference type="KEGG" id="srd:SD10_01735"/>
<dbReference type="PATRIC" id="fig|1379870.5.peg.379"/>
<name>A0A0E3V523_9BACT</name>
<keyword evidence="2" id="KW-1185">Reference proteome</keyword>